<evidence type="ECO:0000313" key="8">
    <source>
        <dbReference type="Proteomes" id="UP001165082"/>
    </source>
</evidence>
<feature type="region of interest" description="Disordered" evidence="5">
    <location>
        <begin position="46"/>
        <end position="118"/>
    </location>
</feature>
<feature type="region of interest" description="Disordered" evidence="5">
    <location>
        <begin position="207"/>
        <end position="241"/>
    </location>
</feature>
<dbReference type="Pfam" id="PF00293">
    <property type="entry name" value="NUDIX"/>
    <property type="match status" value="1"/>
</dbReference>
<dbReference type="SUPFAM" id="SSF55811">
    <property type="entry name" value="Nudix"/>
    <property type="match status" value="1"/>
</dbReference>
<dbReference type="OrthoDB" id="2011998at2759"/>
<dbReference type="GO" id="GO:0005634">
    <property type="term" value="C:nucleus"/>
    <property type="evidence" value="ECO:0007669"/>
    <property type="project" value="TreeGrafter"/>
</dbReference>
<accession>A0A9W7F5F4</accession>
<proteinExistence type="predicted"/>
<feature type="compositionally biased region" description="Polar residues" evidence="5">
    <location>
        <begin position="212"/>
        <end position="223"/>
    </location>
</feature>
<keyword evidence="8" id="KW-1185">Reference proteome</keyword>
<dbReference type="AlphaFoldDB" id="A0A9W7F5F4"/>
<evidence type="ECO:0000256" key="3">
    <source>
        <dbReference type="ARBA" id="ARBA00022801"/>
    </source>
</evidence>
<reference evidence="7" key="1">
    <citation type="submission" date="2022-07" db="EMBL/GenBank/DDBJ databases">
        <title>Genome analysis of Parmales, a sister group of diatoms, reveals the evolutionary specialization of diatoms from phago-mixotrophs to photoautotrophs.</title>
        <authorList>
            <person name="Ban H."/>
            <person name="Sato S."/>
            <person name="Yoshikawa S."/>
            <person name="Kazumasa Y."/>
            <person name="Nakamura Y."/>
            <person name="Ichinomiya M."/>
            <person name="Saitoh K."/>
            <person name="Sato N."/>
            <person name="Blanc-Mathieu R."/>
            <person name="Endo H."/>
            <person name="Kuwata A."/>
            <person name="Ogata H."/>
        </authorList>
    </citation>
    <scope>NUCLEOTIDE SEQUENCE</scope>
</reference>
<evidence type="ECO:0000259" key="6">
    <source>
        <dbReference type="PROSITE" id="PS51462"/>
    </source>
</evidence>
<evidence type="ECO:0000256" key="5">
    <source>
        <dbReference type="SAM" id="MobiDB-lite"/>
    </source>
</evidence>
<evidence type="ECO:0000313" key="7">
    <source>
        <dbReference type="EMBL" id="GMI03041.1"/>
    </source>
</evidence>
<dbReference type="PROSITE" id="PS00893">
    <property type="entry name" value="NUDIX_BOX"/>
    <property type="match status" value="1"/>
</dbReference>
<dbReference type="PANTHER" id="PTHR12629:SF0">
    <property type="entry name" value="DIPHOSPHOINOSITOL-POLYPHOSPHATE DIPHOSPHATASE"/>
    <property type="match status" value="1"/>
</dbReference>
<dbReference type="InterPro" id="IPR020084">
    <property type="entry name" value="NUDIX_hydrolase_CS"/>
</dbReference>
<dbReference type="GO" id="GO:0005737">
    <property type="term" value="C:cytoplasm"/>
    <property type="evidence" value="ECO:0007669"/>
    <property type="project" value="TreeGrafter"/>
</dbReference>
<dbReference type="Gene3D" id="3.90.79.10">
    <property type="entry name" value="Nucleoside Triphosphate Pyrophosphohydrolase"/>
    <property type="match status" value="1"/>
</dbReference>
<dbReference type="InterPro" id="IPR000086">
    <property type="entry name" value="NUDIX_hydrolase_dom"/>
</dbReference>
<dbReference type="InterPro" id="IPR015797">
    <property type="entry name" value="NUDIX_hydrolase-like_dom_sf"/>
</dbReference>
<dbReference type="CDD" id="cd04666">
    <property type="entry name" value="NUDIX_DIPP2_like_Nudt4"/>
    <property type="match status" value="1"/>
</dbReference>
<sequence length="304" mass="32847">MAAKVESKVPVAGGNLGLVTTSAEVLNERVFGFQDSIRGILYAKQDGERTRKKAKRGEGGLTSNWGEGSMVTVSSDGFSGSERGADSPNTTNGEWGGTGSPPKDHQQTAPTNLDGTPIFVGVKGTARQGRDNQRWDGDVRLVVGCVPIVKDGGILLCSSSKKKEWILPKGGWEKDESLEEGAQRETYEEAGVYGYLGPKLEDVSYEGRKQKGSLSPVPTNTNTTKEEGKAGGGASTVTTPTGGNVRKCRAAIFPIYVREVLEDWPERGRARKIVTIDEAIEIVKREELKKALREVKSRKLHLQS</sequence>
<dbReference type="PANTHER" id="PTHR12629">
    <property type="entry name" value="DIPHOSPHOINOSITOL POLYPHOSPHATE PHOSPHOHYDROLASE"/>
    <property type="match status" value="1"/>
</dbReference>
<protein>
    <recommendedName>
        <fullName evidence="6">Nudix hydrolase domain-containing protein</fullName>
    </recommendedName>
</protein>
<comment type="caution">
    <text evidence="7">The sequence shown here is derived from an EMBL/GenBank/DDBJ whole genome shotgun (WGS) entry which is preliminary data.</text>
</comment>
<name>A0A9W7F5F4_9STRA</name>
<dbReference type="EMBL" id="BRXZ01000015">
    <property type="protein sequence ID" value="GMI03041.1"/>
    <property type="molecule type" value="Genomic_DNA"/>
</dbReference>
<comment type="cofactor">
    <cofactor evidence="1">
        <name>Mg(2+)</name>
        <dbReference type="ChEBI" id="CHEBI:18420"/>
    </cofactor>
</comment>
<gene>
    <name evidence="7" type="ORF">TrRE_jg6244</name>
</gene>
<dbReference type="PROSITE" id="PS51462">
    <property type="entry name" value="NUDIX"/>
    <property type="match status" value="1"/>
</dbReference>
<feature type="compositionally biased region" description="Polar residues" evidence="5">
    <location>
        <begin position="61"/>
        <end position="78"/>
    </location>
</feature>
<evidence type="ECO:0000256" key="1">
    <source>
        <dbReference type="ARBA" id="ARBA00001946"/>
    </source>
</evidence>
<dbReference type="Proteomes" id="UP001165082">
    <property type="component" value="Unassembled WGS sequence"/>
</dbReference>
<dbReference type="GO" id="GO:0046872">
    <property type="term" value="F:metal ion binding"/>
    <property type="evidence" value="ECO:0007669"/>
    <property type="project" value="UniProtKB-KW"/>
</dbReference>
<organism evidence="7 8">
    <name type="scientific">Triparma retinervis</name>
    <dbReference type="NCBI Taxonomy" id="2557542"/>
    <lineage>
        <taxon>Eukaryota</taxon>
        <taxon>Sar</taxon>
        <taxon>Stramenopiles</taxon>
        <taxon>Ochrophyta</taxon>
        <taxon>Bolidophyceae</taxon>
        <taxon>Parmales</taxon>
        <taxon>Triparmaceae</taxon>
        <taxon>Triparma</taxon>
    </lineage>
</organism>
<evidence type="ECO:0000256" key="4">
    <source>
        <dbReference type="ARBA" id="ARBA00022842"/>
    </source>
</evidence>
<evidence type="ECO:0000256" key="2">
    <source>
        <dbReference type="ARBA" id="ARBA00022723"/>
    </source>
</evidence>
<dbReference type="InterPro" id="IPR047198">
    <property type="entry name" value="DDP-like_NUDIX"/>
</dbReference>
<feature type="domain" description="Nudix hydrolase" evidence="6">
    <location>
        <begin position="138"/>
        <end position="296"/>
    </location>
</feature>
<keyword evidence="3" id="KW-0378">Hydrolase</keyword>
<dbReference type="GO" id="GO:0016462">
    <property type="term" value="F:pyrophosphatase activity"/>
    <property type="evidence" value="ECO:0007669"/>
    <property type="project" value="InterPro"/>
</dbReference>
<keyword evidence="4" id="KW-0460">Magnesium</keyword>
<keyword evidence="2" id="KW-0479">Metal-binding</keyword>